<reference evidence="1 4" key="3">
    <citation type="submission" date="2024-11" db="EMBL/GenBank/DDBJ databases">
        <title>Using genomics to understand microbial adaptation to soil warming.</title>
        <authorList>
            <person name="Deangelis K.M. PhD."/>
        </authorList>
    </citation>
    <scope>NUCLEOTIDE SEQUENCE [LARGE SCALE GENOMIC DNA]</scope>
    <source>
        <strain evidence="1 4">GAS97</strain>
    </source>
</reference>
<evidence type="ECO:0000313" key="3">
    <source>
        <dbReference type="Proteomes" id="UP000054683"/>
    </source>
</evidence>
<dbReference type="Proteomes" id="UP000054683">
    <property type="component" value="Unassembled WGS sequence"/>
</dbReference>
<protein>
    <submittedName>
        <fullName evidence="2">Uncharacterized protein</fullName>
    </submittedName>
</protein>
<dbReference type="AlphaFoldDB" id="A0A158GTC9"/>
<accession>A0A158GTC9</accession>
<dbReference type="InterPro" id="IPR021294">
    <property type="entry name" value="DUF2866"/>
</dbReference>
<proteinExistence type="predicted"/>
<evidence type="ECO:0000313" key="4">
    <source>
        <dbReference type="Proteomes" id="UP001620514"/>
    </source>
</evidence>
<gene>
    <name evidence="1" type="ORF">ABH943_008361</name>
    <name evidence="2" type="ORF">AWB69_03256</name>
</gene>
<organism evidence="2 3">
    <name type="scientific">Caballeronia udeis</name>
    <dbReference type="NCBI Taxonomy" id="1232866"/>
    <lineage>
        <taxon>Bacteria</taxon>
        <taxon>Pseudomonadati</taxon>
        <taxon>Pseudomonadota</taxon>
        <taxon>Betaproteobacteria</taxon>
        <taxon>Burkholderiales</taxon>
        <taxon>Burkholderiaceae</taxon>
        <taxon>Caballeronia</taxon>
    </lineage>
</organism>
<name>A0A158GTC9_9BURK</name>
<reference evidence="1" key="2">
    <citation type="submission" date="2024-10" db="EMBL/GenBank/DDBJ databases">
        <authorList>
            <person name="Deangelis K."/>
            <person name="Huntemann M."/>
            <person name="Clum A."/>
            <person name="Wang J."/>
            <person name="Palaniappan K."/>
            <person name="Ritter S."/>
            <person name="Chen I.-M."/>
            <person name="Stamatis D."/>
            <person name="Reddy T."/>
            <person name="O'Malley R."/>
            <person name="Daum C."/>
            <person name="Ng V."/>
            <person name="Ivanova N."/>
            <person name="Kyrpides N."/>
            <person name="Woyke T."/>
        </authorList>
    </citation>
    <scope>NUCLEOTIDE SEQUENCE</scope>
    <source>
        <strain evidence="1">GAS97</strain>
    </source>
</reference>
<dbReference type="Pfam" id="PF11065">
    <property type="entry name" value="DUF2866"/>
    <property type="match status" value="1"/>
</dbReference>
<keyword evidence="4" id="KW-1185">Reference proteome</keyword>
<dbReference type="OrthoDB" id="9010773at2"/>
<sequence>MAASASFQNIKSTMKTEHALPLHECRLSEAVERPWGKPYRMVEWARKSDPCSQLSVVPAEFTTSEIAEVLRAHVSGRRYGPTDSDATVQE</sequence>
<dbReference type="RefSeq" id="WP_062086264.1">
    <property type="nucleotide sequence ID" value="NZ_FCOK02000019.1"/>
</dbReference>
<evidence type="ECO:0000313" key="1">
    <source>
        <dbReference type="EMBL" id="MFK4448317.1"/>
    </source>
</evidence>
<evidence type="ECO:0000313" key="2">
    <source>
        <dbReference type="EMBL" id="SAL35061.1"/>
    </source>
</evidence>
<dbReference type="Proteomes" id="UP001620514">
    <property type="component" value="Unassembled WGS sequence"/>
</dbReference>
<dbReference type="EMBL" id="FCOK02000019">
    <property type="protein sequence ID" value="SAL35061.1"/>
    <property type="molecule type" value="Genomic_DNA"/>
</dbReference>
<reference evidence="2 3" key="1">
    <citation type="submission" date="2016-01" db="EMBL/GenBank/DDBJ databases">
        <authorList>
            <person name="Oliw E.H."/>
        </authorList>
    </citation>
    <scope>NUCLEOTIDE SEQUENCE [LARGE SCALE GENOMIC DNA]</scope>
    <source>
        <strain evidence="2">LMG 27134</strain>
    </source>
</reference>
<dbReference type="EMBL" id="JBIYDN010000048">
    <property type="protein sequence ID" value="MFK4448317.1"/>
    <property type="molecule type" value="Genomic_DNA"/>
</dbReference>